<dbReference type="InterPro" id="IPR000719">
    <property type="entry name" value="Prot_kinase_dom"/>
</dbReference>
<keyword evidence="6" id="KW-0808">Transferase</keyword>
<dbReference type="FunFam" id="1.10.510.10:FF:000146">
    <property type="entry name" value="LRR receptor-like serine/threonine-protein kinase IOS1"/>
    <property type="match status" value="1"/>
</dbReference>
<evidence type="ECO:0000256" key="18">
    <source>
        <dbReference type="PROSITE-ProRule" id="PRU10141"/>
    </source>
</evidence>
<evidence type="ECO:0000256" key="4">
    <source>
        <dbReference type="ARBA" id="ARBA00022553"/>
    </source>
</evidence>
<dbReference type="GO" id="GO:0005524">
    <property type="term" value="F:ATP binding"/>
    <property type="evidence" value="ECO:0007669"/>
    <property type="project" value="UniProtKB-UniRule"/>
</dbReference>
<dbReference type="SMART" id="SM00220">
    <property type="entry name" value="S_TKc"/>
    <property type="match status" value="1"/>
</dbReference>
<evidence type="ECO:0000256" key="7">
    <source>
        <dbReference type="ARBA" id="ARBA00022692"/>
    </source>
</evidence>
<evidence type="ECO:0000256" key="2">
    <source>
        <dbReference type="ARBA" id="ARBA00012513"/>
    </source>
</evidence>
<keyword evidence="8" id="KW-0732">Signal</keyword>
<feature type="region of interest" description="Disordered" evidence="19">
    <location>
        <begin position="205"/>
        <end position="225"/>
    </location>
</feature>
<feature type="domain" description="Protein kinase" evidence="21">
    <location>
        <begin position="538"/>
        <end position="829"/>
    </location>
</feature>
<dbReference type="SUPFAM" id="SSF52058">
    <property type="entry name" value="L domain-like"/>
    <property type="match status" value="1"/>
</dbReference>
<comment type="caution">
    <text evidence="22">The sequence shown here is derived from an EMBL/GenBank/DDBJ whole genome shotgun (WGS) entry which is preliminary data.</text>
</comment>
<comment type="subcellular location">
    <subcellularLocation>
        <location evidence="1">Membrane</location>
        <topology evidence="1">Single-pass membrane protein</topology>
    </subcellularLocation>
</comment>
<dbReference type="GO" id="GO:0004674">
    <property type="term" value="F:protein serine/threonine kinase activity"/>
    <property type="evidence" value="ECO:0007669"/>
    <property type="project" value="UniProtKB-KW"/>
</dbReference>
<dbReference type="InterPro" id="IPR001611">
    <property type="entry name" value="Leu-rich_rpt"/>
</dbReference>
<evidence type="ECO:0000313" key="22">
    <source>
        <dbReference type="EMBL" id="GMN37091.1"/>
    </source>
</evidence>
<dbReference type="Gene3D" id="3.30.200.20">
    <property type="entry name" value="Phosphorylase Kinase, domain 1"/>
    <property type="match status" value="1"/>
</dbReference>
<evidence type="ECO:0000256" key="12">
    <source>
        <dbReference type="ARBA" id="ARBA00022840"/>
    </source>
</evidence>
<evidence type="ECO:0000256" key="10">
    <source>
        <dbReference type="ARBA" id="ARBA00022741"/>
    </source>
</evidence>
<dbReference type="Pfam" id="PF13855">
    <property type="entry name" value="LRR_8"/>
    <property type="match status" value="1"/>
</dbReference>
<feature type="transmembrane region" description="Helical" evidence="20">
    <location>
        <begin position="481"/>
        <end position="506"/>
    </location>
</feature>
<keyword evidence="23" id="KW-1185">Reference proteome</keyword>
<dbReference type="InterPro" id="IPR032675">
    <property type="entry name" value="LRR_dom_sf"/>
</dbReference>
<keyword evidence="5" id="KW-0433">Leucine-rich repeat</keyword>
<dbReference type="InterPro" id="IPR017441">
    <property type="entry name" value="Protein_kinase_ATP_BS"/>
</dbReference>
<evidence type="ECO:0000256" key="11">
    <source>
        <dbReference type="ARBA" id="ARBA00022777"/>
    </source>
</evidence>
<dbReference type="PANTHER" id="PTHR45631">
    <property type="entry name" value="OS07G0107800 PROTEIN-RELATED"/>
    <property type="match status" value="1"/>
</dbReference>
<keyword evidence="14 20" id="KW-0472">Membrane</keyword>
<sequence>MHKIKQPANTSYSEPSTGINYISDEPFIDSGVSKSIAAEYQADLQEQVIYLRSFPEGIRNCYRISVATNTKYLIRGTFLYGNYDGLNQLPEFDLHFGVNFWDTVKFDSVNLTVVKETIHVALQDKVHICLANTGSGTPIISALELRPLLNTTYVVPVGSLSLFLRLDIGSTIDGAVYRYPFDVFDRLWVPSYNSKWTQLTTSNTVNPGRNYQPPSEVMGTASTPPDENSPLQFFWSVTDPKTKFYVYMYFSELEQLKPNESRAFSINLNGELLYGPLVPDYLNVTTIYTSRGLDGGNFSFSIFRLENSTLPPIFNAIEAYMLVDFSQLETEQNDVDAILNIKSIYKVEKNWDGDPCLPTDYLWTGLNCSSDGFYSPRITSLNLSSSGLTGEITSYISKLTLIESLDLSNNSLTGPVPAFLAKLPNLRVLNLERNNLTGSIPAELNQRSDSGSLSLSVGENPNLCPSVSCETKTSKKKKSNIVIPIAASVGGLVILLLTGVAVFAVVKRIRKAGSDNKTDSLESKKRKFTYSEVVKMTDNFQKTLGRGGFGTVYHGLIDETTQVAVKMLSLPQVQGNQQSQSEEEQNSMQKLYYEQFQAEVKLLMRVHHANLTSLVGYCNEGNYKALIYEFMANGDLDSHLRGDENANALSWEGRLKIAVDAAQGLEYLHIGCKPSIVHRDVKTTNILLTERFQAKIADFGLSKVFPSDEDATHVVTRVAGTRGYLDPEYSTTNRLTEKSDVFSFGVVLLEIITGRPAISRTPERTHIIQWVNSMLANGDIKSIAEPSLHGDFDTTSVWKAVELAVACVSRSSAKRPNMSQVVTELKNCLEVETGRLNNNSPMTQSPTDSLGLLSLNWTTELSPSTR</sequence>
<evidence type="ECO:0000256" key="14">
    <source>
        <dbReference type="ARBA" id="ARBA00023136"/>
    </source>
</evidence>
<keyword evidence="9" id="KW-0677">Repeat</keyword>
<evidence type="ECO:0000256" key="20">
    <source>
        <dbReference type="SAM" id="Phobius"/>
    </source>
</evidence>
<reference evidence="22" key="1">
    <citation type="submission" date="2023-07" db="EMBL/GenBank/DDBJ databases">
        <title>draft genome sequence of fig (Ficus carica).</title>
        <authorList>
            <person name="Takahashi T."/>
            <person name="Nishimura K."/>
        </authorList>
    </citation>
    <scope>NUCLEOTIDE SEQUENCE</scope>
</reference>
<dbReference type="EC" id="2.7.11.1" evidence="2"/>
<gene>
    <name evidence="22" type="ORF">TIFTF001_006522</name>
</gene>
<evidence type="ECO:0000313" key="23">
    <source>
        <dbReference type="Proteomes" id="UP001187192"/>
    </source>
</evidence>
<dbReference type="PROSITE" id="PS50011">
    <property type="entry name" value="PROTEIN_KINASE_DOM"/>
    <property type="match status" value="1"/>
</dbReference>
<evidence type="ECO:0000256" key="6">
    <source>
        <dbReference type="ARBA" id="ARBA00022679"/>
    </source>
</evidence>
<evidence type="ECO:0000256" key="17">
    <source>
        <dbReference type="ARBA" id="ARBA00048679"/>
    </source>
</evidence>
<evidence type="ECO:0000256" key="8">
    <source>
        <dbReference type="ARBA" id="ARBA00022729"/>
    </source>
</evidence>
<comment type="catalytic activity">
    <reaction evidence="17">
        <text>L-seryl-[protein] + ATP = O-phospho-L-seryl-[protein] + ADP + H(+)</text>
        <dbReference type="Rhea" id="RHEA:17989"/>
        <dbReference type="Rhea" id="RHEA-COMP:9863"/>
        <dbReference type="Rhea" id="RHEA-COMP:11604"/>
        <dbReference type="ChEBI" id="CHEBI:15378"/>
        <dbReference type="ChEBI" id="CHEBI:29999"/>
        <dbReference type="ChEBI" id="CHEBI:30616"/>
        <dbReference type="ChEBI" id="CHEBI:83421"/>
        <dbReference type="ChEBI" id="CHEBI:456216"/>
        <dbReference type="EC" id="2.7.11.1"/>
    </reaction>
</comment>
<organism evidence="22 23">
    <name type="scientific">Ficus carica</name>
    <name type="common">Common fig</name>
    <dbReference type="NCBI Taxonomy" id="3494"/>
    <lineage>
        <taxon>Eukaryota</taxon>
        <taxon>Viridiplantae</taxon>
        <taxon>Streptophyta</taxon>
        <taxon>Embryophyta</taxon>
        <taxon>Tracheophyta</taxon>
        <taxon>Spermatophyta</taxon>
        <taxon>Magnoliopsida</taxon>
        <taxon>eudicotyledons</taxon>
        <taxon>Gunneridae</taxon>
        <taxon>Pentapetalae</taxon>
        <taxon>rosids</taxon>
        <taxon>fabids</taxon>
        <taxon>Rosales</taxon>
        <taxon>Moraceae</taxon>
        <taxon>Ficeae</taxon>
        <taxon>Ficus</taxon>
    </lineage>
</organism>
<keyword evidence="3" id="KW-0723">Serine/threonine-protein kinase</keyword>
<dbReference type="PRINTS" id="PR00019">
    <property type="entry name" value="LEURICHRPT"/>
</dbReference>
<dbReference type="GO" id="GO:0016020">
    <property type="term" value="C:membrane"/>
    <property type="evidence" value="ECO:0007669"/>
    <property type="project" value="UniProtKB-SubCell"/>
</dbReference>
<accession>A0AA88CZU9</accession>
<dbReference type="InterPro" id="IPR001245">
    <property type="entry name" value="Ser-Thr/Tyr_kinase_cat_dom"/>
</dbReference>
<dbReference type="Proteomes" id="UP001187192">
    <property type="component" value="Unassembled WGS sequence"/>
</dbReference>
<evidence type="ECO:0000256" key="3">
    <source>
        <dbReference type="ARBA" id="ARBA00022527"/>
    </source>
</evidence>
<feature type="binding site" evidence="18">
    <location>
        <position position="566"/>
    </location>
    <ligand>
        <name>ATP</name>
        <dbReference type="ChEBI" id="CHEBI:30616"/>
    </ligand>
</feature>
<dbReference type="InterPro" id="IPR024788">
    <property type="entry name" value="Malectin-like_Carb-bd_dom"/>
</dbReference>
<dbReference type="SUPFAM" id="SSF56112">
    <property type="entry name" value="Protein kinase-like (PK-like)"/>
    <property type="match status" value="1"/>
</dbReference>
<dbReference type="Pfam" id="PF07714">
    <property type="entry name" value="PK_Tyr_Ser-Thr"/>
    <property type="match status" value="1"/>
</dbReference>
<evidence type="ECO:0000256" key="9">
    <source>
        <dbReference type="ARBA" id="ARBA00022737"/>
    </source>
</evidence>
<dbReference type="Gene3D" id="3.80.10.10">
    <property type="entry name" value="Ribonuclease Inhibitor"/>
    <property type="match status" value="1"/>
</dbReference>
<name>A0AA88CZU9_FICCA</name>
<evidence type="ECO:0000256" key="1">
    <source>
        <dbReference type="ARBA" id="ARBA00004167"/>
    </source>
</evidence>
<dbReference type="PANTHER" id="PTHR45631:SF202">
    <property type="entry name" value="SENESCENCE-INDUCED RECEPTOR-LIKE SERINE_THREONINE-PROTEIN KINASE"/>
    <property type="match status" value="1"/>
</dbReference>
<dbReference type="EMBL" id="BTGU01000006">
    <property type="protein sequence ID" value="GMN37091.1"/>
    <property type="molecule type" value="Genomic_DNA"/>
</dbReference>
<evidence type="ECO:0000256" key="15">
    <source>
        <dbReference type="ARBA" id="ARBA00023170"/>
    </source>
</evidence>
<keyword evidence="11" id="KW-0418">Kinase</keyword>
<evidence type="ECO:0000256" key="16">
    <source>
        <dbReference type="ARBA" id="ARBA00047899"/>
    </source>
</evidence>
<evidence type="ECO:0000256" key="13">
    <source>
        <dbReference type="ARBA" id="ARBA00022989"/>
    </source>
</evidence>
<evidence type="ECO:0000259" key="21">
    <source>
        <dbReference type="PROSITE" id="PS50011"/>
    </source>
</evidence>
<keyword evidence="7 20" id="KW-0812">Transmembrane</keyword>
<keyword evidence="15" id="KW-0675">Receptor</keyword>
<dbReference type="PROSITE" id="PS00107">
    <property type="entry name" value="PROTEIN_KINASE_ATP"/>
    <property type="match status" value="1"/>
</dbReference>
<protein>
    <recommendedName>
        <fullName evidence="2">non-specific serine/threonine protein kinase</fullName>
        <ecNumber evidence="2">2.7.11.1</ecNumber>
    </recommendedName>
</protein>
<keyword evidence="12 18" id="KW-0067">ATP-binding</keyword>
<dbReference type="Pfam" id="PF12819">
    <property type="entry name" value="Malectin_like"/>
    <property type="match status" value="1"/>
</dbReference>
<keyword evidence="10 18" id="KW-0547">Nucleotide-binding</keyword>
<dbReference type="PROSITE" id="PS00108">
    <property type="entry name" value="PROTEIN_KINASE_ST"/>
    <property type="match status" value="1"/>
</dbReference>
<keyword evidence="4" id="KW-0597">Phosphoprotein</keyword>
<keyword evidence="13 20" id="KW-1133">Transmembrane helix</keyword>
<dbReference type="InterPro" id="IPR008271">
    <property type="entry name" value="Ser/Thr_kinase_AS"/>
</dbReference>
<dbReference type="FunFam" id="3.80.10.10:FF:000129">
    <property type="entry name" value="Leucine-rich repeat receptor-like kinase"/>
    <property type="match status" value="1"/>
</dbReference>
<dbReference type="Gene3D" id="1.10.510.10">
    <property type="entry name" value="Transferase(Phosphotransferase) domain 1"/>
    <property type="match status" value="1"/>
</dbReference>
<proteinExistence type="predicted"/>
<evidence type="ECO:0000256" key="19">
    <source>
        <dbReference type="SAM" id="MobiDB-lite"/>
    </source>
</evidence>
<dbReference type="InterPro" id="IPR011009">
    <property type="entry name" value="Kinase-like_dom_sf"/>
</dbReference>
<dbReference type="CDD" id="cd14066">
    <property type="entry name" value="STKc_IRAK"/>
    <property type="match status" value="1"/>
</dbReference>
<evidence type="ECO:0000256" key="5">
    <source>
        <dbReference type="ARBA" id="ARBA00022614"/>
    </source>
</evidence>
<comment type="catalytic activity">
    <reaction evidence="16">
        <text>L-threonyl-[protein] + ATP = O-phospho-L-threonyl-[protein] + ADP + H(+)</text>
        <dbReference type="Rhea" id="RHEA:46608"/>
        <dbReference type="Rhea" id="RHEA-COMP:11060"/>
        <dbReference type="Rhea" id="RHEA-COMP:11605"/>
        <dbReference type="ChEBI" id="CHEBI:15378"/>
        <dbReference type="ChEBI" id="CHEBI:30013"/>
        <dbReference type="ChEBI" id="CHEBI:30616"/>
        <dbReference type="ChEBI" id="CHEBI:61977"/>
        <dbReference type="ChEBI" id="CHEBI:456216"/>
        <dbReference type="EC" id="2.7.11.1"/>
    </reaction>
</comment>
<dbReference type="AlphaFoldDB" id="A0AA88CZU9"/>